<dbReference type="Proteomes" id="UP001651158">
    <property type="component" value="Unassembled WGS sequence"/>
</dbReference>
<dbReference type="EMBL" id="JAKROA010000001">
    <property type="protein sequence ID" value="KAL5111494.1"/>
    <property type="molecule type" value="Genomic_DNA"/>
</dbReference>
<reference evidence="1 2" key="1">
    <citation type="journal article" date="2022" name="Front. Cell. Infect. Microbiol.">
        <title>The Genomes of Two Strains of Taenia crassiceps the Animal Model for the Study of Human Cysticercosis.</title>
        <authorList>
            <person name="Bobes R.J."/>
            <person name="Estrada K."/>
            <person name="Rios-Valencia D.G."/>
            <person name="Calderon-Gallegos A."/>
            <person name="de la Torre P."/>
            <person name="Carrero J.C."/>
            <person name="Sanchez-Flores A."/>
            <person name="Laclette J.P."/>
        </authorList>
    </citation>
    <scope>NUCLEOTIDE SEQUENCE [LARGE SCALE GENOMIC DNA]</scope>
    <source>
        <strain evidence="1">WFUcys</strain>
    </source>
</reference>
<evidence type="ECO:0000313" key="2">
    <source>
        <dbReference type="Proteomes" id="UP001651158"/>
    </source>
</evidence>
<protein>
    <submittedName>
        <fullName evidence="1">Uncharacterized protein</fullName>
    </submittedName>
</protein>
<sequence>MDPQQVSNARKCLLKLLKTYTYAIACLLACSSGQTPPLLFHPLLHYAPALASSLPHLFLPPGTTPYTAMVDATVGAPTTAPTPPAWLKMVLRV</sequence>
<evidence type="ECO:0000313" key="1">
    <source>
        <dbReference type="EMBL" id="KAL5111494.1"/>
    </source>
</evidence>
<comment type="caution">
    <text evidence="1">The sequence shown here is derived from an EMBL/GenBank/DDBJ whole genome shotgun (WGS) entry which is preliminary data.</text>
</comment>
<keyword evidence="2" id="KW-1185">Reference proteome</keyword>
<organism evidence="1 2">
    <name type="scientific">Taenia crassiceps</name>
    <dbReference type="NCBI Taxonomy" id="6207"/>
    <lineage>
        <taxon>Eukaryota</taxon>
        <taxon>Metazoa</taxon>
        <taxon>Spiralia</taxon>
        <taxon>Lophotrochozoa</taxon>
        <taxon>Platyhelminthes</taxon>
        <taxon>Cestoda</taxon>
        <taxon>Eucestoda</taxon>
        <taxon>Cyclophyllidea</taxon>
        <taxon>Taeniidae</taxon>
        <taxon>Taenia</taxon>
    </lineage>
</organism>
<gene>
    <name evidence="1" type="ORF">TcWFU_002008</name>
</gene>
<accession>A0ABR4QPE7</accession>
<name>A0ABR4QPE7_9CEST</name>
<proteinExistence type="predicted"/>